<organism evidence="5 6">
    <name type="scientific">Bradyrhizobium cytisi</name>
    <dbReference type="NCBI Taxonomy" id="515489"/>
    <lineage>
        <taxon>Bacteria</taxon>
        <taxon>Pseudomonadati</taxon>
        <taxon>Pseudomonadota</taxon>
        <taxon>Alphaproteobacteria</taxon>
        <taxon>Hyphomicrobiales</taxon>
        <taxon>Nitrobacteraceae</taxon>
        <taxon>Bradyrhizobium</taxon>
    </lineage>
</organism>
<evidence type="ECO:0000313" key="5">
    <source>
        <dbReference type="EMBL" id="TYL85935.1"/>
    </source>
</evidence>
<feature type="domain" description="HTH cro/C1-type" evidence="4">
    <location>
        <begin position="17"/>
        <end position="71"/>
    </location>
</feature>
<gene>
    <name evidence="5" type="ORF">FXB38_10460</name>
</gene>
<dbReference type="SUPFAM" id="SSF47413">
    <property type="entry name" value="lambda repressor-like DNA-binding domains"/>
    <property type="match status" value="1"/>
</dbReference>
<dbReference type="SMART" id="SM00530">
    <property type="entry name" value="HTH_XRE"/>
    <property type="match status" value="1"/>
</dbReference>
<dbReference type="GO" id="GO:0003700">
    <property type="term" value="F:DNA-binding transcription factor activity"/>
    <property type="evidence" value="ECO:0007669"/>
    <property type="project" value="TreeGrafter"/>
</dbReference>
<dbReference type="PROSITE" id="PS50943">
    <property type="entry name" value="HTH_CROC1"/>
    <property type="match status" value="1"/>
</dbReference>
<evidence type="ECO:0000313" key="6">
    <source>
        <dbReference type="Proteomes" id="UP000324853"/>
    </source>
</evidence>
<comment type="caution">
    <text evidence="5">The sequence shown here is derived from an EMBL/GenBank/DDBJ whole genome shotgun (WGS) entry which is preliminary data.</text>
</comment>
<dbReference type="OrthoDB" id="2986852at2"/>
<keyword evidence="6" id="KW-1185">Reference proteome</keyword>
<dbReference type="CDD" id="cd00093">
    <property type="entry name" value="HTH_XRE"/>
    <property type="match status" value="1"/>
</dbReference>
<dbReference type="Gene3D" id="1.10.260.40">
    <property type="entry name" value="lambda repressor-like DNA-binding domains"/>
    <property type="match status" value="1"/>
</dbReference>
<dbReference type="InterPro" id="IPR010982">
    <property type="entry name" value="Lambda_DNA-bd_dom_sf"/>
</dbReference>
<dbReference type="Pfam" id="PF01381">
    <property type="entry name" value="HTH_3"/>
    <property type="match status" value="1"/>
</dbReference>
<keyword evidence="3" id="KW-0804">Transcription</keyword>
<evidence type="ECO:0000256" key="2">
    <source>
        <dbReference type="ARBA" id="ARBA00023125"/>
    </source>
</evidence>
<evidence type="ECO:0000256" key="3">
    <source>
        <dbReference type="ARBA" id="ARBA00023163"/>
    </source>
</evidence>
<dbReference type="PANTHER" id="PTHR46797">
    <property type="entry name" value="HTH-TYPE TRANSCRIPTIONAL REGULATOR"/>
    <property type="match status" value="1"/>
</dbReference>
<reference evidence="5 6" key="1">
    <citation type="submission" date="2019-08" db="EMBL/GenBank/DDBJ databases">
        <title>Bradyrhizobium hipponensis sp. nov., a rhizobium isolated from a Lupinus angustifolius root nodule in Tunisia.</title>
        <authorList>
            <person name="Off K."/>
            <person name="Rejili M."/>
            <person name="Mars M."/>
            <person name="Brachmann A."/>
            <person name="Marin M."/>
        </authorList>
    </citation>
    <scope>NUCLEOTIDE SEQUENCE [LARGE SCALE GENOMIC DNA]</scope>
    <source>
        <strain evidence="5 6">CTAW11</strain>
    </source>
</reference>
<protein>
    <submittedName>
        <fullName evidence="5">Helix-turn-helix transcriptional regulator</fullName>
    </submittedName>
</protein>
<proteinExistence type="predicted"/>
<keyword evidence="2" id="KW-0238">DNA-binding</keyword>
<dbReference type="GO" id="GO:0005829">
    <property type="term" value="C:cytosol"/>
    <property type="evidence" value="ECO:0007669"/>
    <property type="project" value="TreeGrafter"/>
</dbReference>
<dbReference type="PANTHER" id="PTHR46797:SF23">
    <property type="entry name" value="HTH-TYPE TRANSCRIPTIONAL REGULATOR SUTR"/>
    <property type="match status" value="1"/>
</dbReference>
<dbReference type="AlphaFoldDB" id="A0A5S4WVH4"/>
<keyword evidence="1" id="KW-0805">Transcription regulation</keyword>
<name>A0A5S4WVH4_9BRAD</name>
<dbReference type="Proteomes" id="UP000324853">
    <property type="component" value="Unassembled WGS sequence"/>
</dbReference>
<dbReference type="InterPro" id="IPR050807">
    <property type="entry name" value="TransReg_Diox_bact_type"/>
</dbReference>
<dbReference type="InterPro" id="IPR001387">
    <property type="entry name" value="Cro/C1-type_HTH"/>
</dbReference>
<dbReference type="EMBL" id="VSSR01000016">
    <property type="protein sequence ID" value="TYL85935.1"/>
    <property type="molecule type" value="Genomic_DNA"/>
</dbReference>
<accession>A0A5S4WVH4</accession>
<dbReference type="GO" id="GO:0003677">
    <property type="term" value="F:DNA binding"/>
    <property type="evidence" value="ECO:0007669"/>
    <property type="project" value="UniProtKB-KW"/>
</dbReference>
<sequence length="83" mass="9050">MSSLVAMDLKEVMAINLRRIRHVKKMTQEELADGAGLSVRYVGAIERADVSASVTVLGRIAKALGVEATDLIKRTAVHPHRAR</sequence>
<evidence type="ECO:0000259" key="4">
    <source>
        <dbReference type="PROSITE" id="PS50943"/>
    </source>
</evidence>
<evidence type="ECO:0000256" key="1">
    <source>
        <dbReference type="ARBA" id="ARBA00023015"/>
    </source>
</evidence>